<organism evidence="2 3">
    <name type="scientific">Petrolisthes cinctipes</name>
    <name type="common">Flat porcelain crab</name>
    <dbReference type="NCBI Taxonomy" id="88211"/>
    <lineage>
        <taxon>Eukaryota</taxon>
        <taxon>Metazoa</taxon>
        <taxon>Ecdysozoa</taxon>
        <taxon>Arthropoda</taxon>
        <taxon>Crustacea</taxon>
        <taxon>Multicrustacea</taxon>
        <taxon>Malacostraca</taxon>
        <taxon>Eumalacostraca</taxon>
        <taxon>Eucarida</taxon>
        <taxon>Decapoda</taxon>
        <taxon>Pleocyemata</taxon>
        <taxon>Anomura</taxon>
        <taxon>Galatheoidea</taxon>
        <taxon>Porcellanidae</taxon>
        <taxon>Petrolisthes</taxon>
    </lineage>
</organism>
<protein>
    <submittedName>
        <fullName evidence="2">Uncharacterized protein</fullName>
    </submittedName>
</protein>
<comment type="caution">
    <text evidence="2">The sequence shown here is derived from an EMBL/GenBank/DDBJ whole genome shotgun (WGS) entry which is preliminary data.</text>
</comment>
<reference evidence="2" key="1">
    <citation type="submission" date="2023-10" db="EMBL/GenBank/DDBJ databases">
        <title>Genome assemblies of two species of porcelain crab, Petrolisthes cinctipes and Petrolisthes manimaculis (Anomura: Porcellanidae).</title>
        <authorList>
            <person name="Angst P."/>
        </authorList>
    </citation>
    <scope>NUCLEOTIDE SEQUENCE</scope>
    <source>
        <strain evidence="2">PB745_01</strain>
        <tissue evidence="2">Gill</tissue>
    </source>
</reference>
<dbReference type="SUPFAM" id="SSF140996">
    <property type="entry name" value="Hermes dimerisation domain"/>
    <property type="match status" value="1"/>
</dbReference>
<dbReference type="Proteomes" id="UP001286313">
    <property type="component" value="Unassembled WGS sequence"/>
</dbReference>
<dbReference type="EMBL" id="JAWQEG010000804">
    <property type="protein sequence ID" value="KAK3885371.1"/>
    <property type="molecule type" value="Genomic_DNA"/>
</dbReference>
<evidence type="ECO:0000313" key="3">
    <source>
        <dbReference type="Proteomes" id="UP001286313"/>
    </source>
</evidence>
<feature type="compositionally biased region" description="Polar residues" evidence="1">
    <location>
        <begin position="125"/>
        <end position="134"/>
    </location>
</feature>
<dbReference type="Gene3D" id="1.10.10.1070">
    <property type="entry name" value="Zinc finger, BED domain-containing"/>
    <property type="match status" value="1"/>
</dbReference>
<proteinExistence type="predicted"/>
<name>A0AAE1G4T1_PETCI</name>
<gene>
    <name evidence="2" type="ORF">Pcinc_010403</name>
</gene>
<sequence length="249" mass="27542">MRDENRVGSVAAVTETSVAENTRSVDRCGENDVVACVLERSEEASVAEVSTDELPVKGVDVILGNDLCGMRVRPDDPIVSMTPIVETSTNVLESELPYVFPLCAMTRSKDGVISRVKPKDVKEPSNGNRVNASQELGDDGDMNDLSDTFFAKFDDVSELPDKGANGLTKLQLHDEECKDLAASAPFIQPTLRDVISKREVYKEEDHKKKQLDDLVVKMIVKDLQPLSVVEDEGFRELVQSILCRVTENW</sequence>
<keyword evidence="3" id="KW-1185">Reference proteome</keyword>
<evidence type="ECO:0000256" key="1">
    <source>
        <dbReference type="SAM" id="MobiDB-lite"/>
    </source>
</evidence>
<accession>A0AAE1G4T1</accession>
<dbReference type="AlphaFoldDB" id="A0AAE1G4T1"/>
<evidence type="ECO:0000313" key="2">
    <source>
        <dbReference type="EMBL" id="KAK3885371.1"/>
    </source>
</evidence>
<feature type="region of interest" description="Disordered" evidence="1">
    <location>
        <begin position="118"/>
        <end position="138"/>
    </location>
</feature>